<feature type="domain" description="Transcription regulator TrmB N-terminal" evidence="1">
    <location>
        <begin position="16"/>
        <end position="69"/>
    </location>
</feature>
<accession>A0A3M0YZY8</accession>
<dbReference type="PANTHER" id="PTHR34293:SF1">
    <property type="entry name" value="HTH-TYPE TRANSCRIPTIONAL REGULATOR TRMBL2"/>
    <property type="match status" value="1"/>
</dbReference>
<dbReference type="SUPFAM" id="SSF46785">
    <property type="entry name" value="Winged helix' DNA-binding domain"/>
    <property type="match status" value="1"/>
</dbReference>
<sequence>MADLKTDKLVKSYLLDFGLTENEIEVYIALLKMGPSTVMNIARKTGIKRSTCHNYVEELIAKGMASQTHYGERRLVIAEQPEKLKFLVEQRKWEVSKLEKNMIEIINGINSMIPSNKEKGVSVKYYSGEREAFYVYQLSMKSDEVYSFSDLERYYSVYPGTMDLWVKALENNKKRVVWEILVDNEEGRKVVANSNYERYKVKFFPKQKTFELINFADYFVFDNMVGIVQLDRDSTVGVLIDSPIISSSLKLLHKVVWDLI</sequence>
<dbReference type="AlphaFoldDB" id="A0A3M0YZY8"/>
<evidence type="ECO:0000313" key="3">
    <source>
        <dbReference type="Proteomes" id="UP000269410"/>
    </source>
</evidence>
<dbReference type="Pfam" id="PF01978">
    <property type="entry name" value="TrmB"/>
    <property type="match status" value="1"/>
</dbReference>
<proteinExistence type="predicted"/>
<dbReference type="InterPro" id="IPR036390">
    <property type="entry name" value="WH_DNA-bd_sf"/>
</dbReference>
<dbReference type="Proteomes" id="UP000269410">
    <property type="component" value="Unassembled WGS sequence"/>
</dbReference>
<dbReference type="InterPro" id="IPR002831">
    <property type="entry name" value="Tscrpt_reg_TrmB_N"/>
</dbReference>
<evidence type="ECO:0000259" key="1">
    <source>
        <dbReference type="Pfam" id="PF01978"/>
    </source>
</evidence>
<dbReference type="EMBL" id="RFKV01000045">
    <property type="protein sequence ID" value="RMD77303.1"/>
    <property type="molecule type" value="Genomic_DNA"/>
</dbReference>
<organism evidence="2 3">
    <name type="scientific">Candidatus Dojkabacteria bacterium</name>
    <dbReference type="NCBI Taxonomy" id="2099670"/>
    <lineage>
        <taxon>Bacteria</taxon>
        <taxon>Candidatus Dojkabacteria</taxon>
    </lineage>
</organism>
<reference evidence="2 3" key="1">
    <citation type="submission" date="2018-10" db="EMBL/GenBank/DDBJ databases">
        <title>Thermophilic Lithotrophy and Phototrophy in an Intertidal, Iron-rich, Geothermal Spring.</title>
        <authorList>
            <person name="Ward L.M."/>
            <person name="Idei A."/>
            <person name="Nakagawa M."/>
            <person name="Ueno Y."/>
            <person name="Fischer W."/>
            <person name="Mcglynn S.E."/>
        </authorList>
    </citation>
    <scope>NUCLEOTIDE SEQUENCE [LARGE SCALE GENOMIC DNA]</scope>
    <source>
        <strain evidence="2">J137</strain>
    </source>
</reference>
<dbReference type="PANTHER" id="PTHR34293">
    <property type="entry name" value="HTH-TYPE TRANSCRIPTIONAL REGULATOR TRMBL2"/>
    <property type="match status" value="1"/>
</dbReference>
<dbReference type="InterPro" id="IPR051797">
    <property type="entry name" value="TrmB-like"/>
</dbReference>
<protein>
    <submittedName>
        <fullName evidence="2">TrmB family transcriptional regulator</fullName>
    </submittedName>
</protein>
<name>A0A3M0YZY8_9BACT</name>
<evidence type="ECO:0000313" key="2">
    <source>
        <dbReference type="EMBL" id="RMD77303.1"/>
    </source>
</evidence>
<comment type="caution">
    <text evidence="2">The sequence shown here is derived from an EMBL/GenBank/DDBJ whole genome shotgun (WGS) entry which is preliminary data.</text>
</comment>
<dbReference type="InterPro" id="IPR036388">
    <property type="entry name" value="WH-like_DNA-bd_sf"/>
</dbReference>
<dbReference type="Gene3D" id="1.10.10.10">
    <property type="entry name" value="Winged helix-like DNA-binding domain superfamily/Winged helix DNA-binding domain"/>
    <property type="match status" value="1"/>
</dbReference>
<gene>
    <name evidence="2" type="ORF">D6810_01285</name>
</gene>